<proteinExistence type="predicted"/>
<feature type="domain" description="Peptidase M16C associated" evidence="1">
    <location>
        <begin position="458"/>
        <end position="707"/>
    </location>
</feature>
<dbReference type="Pfam" id="PF05193">
    <property type="entry name" value="Peptidase_M16_C"/>
    <property type="match status" value="1"/>
</dbReference>
<evidence type="ECO:0000259" key="1">
    <source>
        <dbReference type="SMART" id="SM01264"/>
    </source>
</evidence>
<dbReference type="InterPro" id="IPR013578">
    <property type="entry name" value="Peptidase_M16C_assoc"/>
</dbReference>
<dbReference type="RefSeq" id="WP_084099099.1">
    <property type="nucleotide sequence ID" value="NZ_FWXK01000004.1"/>
</dbReference>
<dbReference type="SMART" id="SM01264">
    <property type="entry name" value="M16C_associated"/>
    <property type="match status" value="1"/>
</dbReference>
<dbReference type="STRING" id="371602.SAMN04487984_0968"/>
<gene>
    <name evidence="2" type="ORF">SAMN04487984_0968</name>
</gene>
<dbReference type="Pfam" id="PF08367">
    <property type="entry name" value="M16C_assoc"/>
    <property type="match status" value="1"/>
</dbReference>
<dbReference type="InterPro" id="IPR007863">
    <property type="entry name" value="Peptidase_M16_C"/>
</dbReference>
<dbReference type="Proteomes" id="UP000243884">
    <property type="component" value="Unassembled WGS sequence"/>
</dbReference>
<keyword evidence="3" id="KW-1185">Reference proteome</keyword>
<dbReference type="GO" id="GO:0004222">
    <property type="term" value="F:metalloendopeptidase activity"/>
    <property type="evidence" value="ECO:0007669"/>
    <property type="project" value="TreeGrafter"/>
</dbReference>
<protein>
    <recommendedName>
        <fullName evidence="1">Peptidase M16C associated domain-containing protein</fullName>
    </recommendedName>
</protein>
<reference evidence="3" key="1">
    <citation type="submission" date="2017-04" db="EMBL/GenBank/DDBJ databases">
        <authorList>
            <person name="Varghese N."/>
            <person name="Submissions S."/>
        </authorList>
    </citation>
    <scope>NUCLEOTIDE SEQUENCE [LARGE SCALE GENOMIC DNA]</scope>
    <source>
        <strain evidence="3">DSM 21500</strain>
    </source>
</reference>
<dbReference type="SUPFAM" id="SSF63411">
    <property type="entry name" value="LuxS/MPP-like metallohydrolase"/>
    <property type="match status" value="4"/>
</dbReference>
<accession>A0A1W1YW94</accession>
<evidence type="ECO:0000313" key="2">
    <source>
        <dbReference type="EMBL" id="SMC40449.1"/>
    </source>
</evidence>
<dbReference type="Gene3D" id="3.30.830.10">
    <property type="entry name" value="Metalloenzyme, LuxS/M16 peptidase-like"/>
    <property type="match status" value="4"/>
</dbReference>
<name>A0A1W1YW94_9LACT</name>
<dbReference type="Pfam" id="PF00675">
    <property type="entry name" value="Peptidase_M16"/>
    <property type="match status" value="1"/>
</dbReference>
<dbReference type="AlphaFoldDB" id="A0A1W1YW94"/>
<dbReference type="PANTHER" id="PTHR43016">
    <property type="entry name" value="PRESEQUENCE PROTEASE"/>
    <property type="match status" value="1"/>
</dbReference>
<dbReference type="EMBL" id="FWXK01000004">
    <property type="protein sequence ID" value="SMC40449.1"/>
    <property type="molecule type" value="Genomic_DNA"/>
</dbReference>
<dbReference type="InterPro" id="IPR011765">
    <property type="entry name" value="Pept_M16_N"/>
</dbReference>
<organism evidence="2 3">
    <name type="scientific">Aerococcus suis</name>
    <dbReference type="NCBI Taxonomy" id="371602"/>
    <lineage>
        <taxon>Bacteria</taxon>
        <taxon>Bacillati</taxon>
        <taxon>Bacillota</taxon>
        <taxon>Bacilli</taxon>
        <taxon>Lactobacillales</taxon>
        <taxon>Aerococcaceae</taxon>
        <taxon>Aerococcus</taxon>
    </lineage>
</organism>
<dbReference type="InterPro" id="IPR055130">
    <property type="entry name" value="PreP_C"/>
</dbReference>
<dbReference type="Pfam" id="PF22516">
    <property type="entry name" value="PreP_C"/>
    <property type="match status" value="1"/>
</dbReference>
<dbReference type="OrthoDB" id="9762027at2"/>
<sequence>MTEELQHGFKKVQTQWVDDIGAEVVEYYHPQSGGRVMWVNNDDPNRTFGIGFLTPPTDSTGVAHIVEHSVLSGSQKYPVKDPFMHMMKTSMQTFLNALTFADMTVYPLSSMNETDFHHLMGVYLDAVFYPKMLTEEKIFRQEGWHKELFQPEDDLTIKGVVYNEMRGAFGDVDRAIMSSVAEHLHPESTYAHESGGNPYVIPELSYEDFCAFHQTHYRPDNALAFLYGDIDIDRALAQINEGYFDAFEADHHAIELTLPTPPKGRTKETVYYSADKQMSRETDSYLTYTVPFTSAQDKQMIFILQLLGDVLVDAEASPLRAALVDTGFAEDVSAYPSDGYYQDFGIVVENMSADQADQIVDIIEKTLRQVVEDGLDQSVFDGVLNSREFYYRQAGGSMQGITRGIQMLSVWRYQDQPLDGLTYSDELDYIRQRRDQGMFEQLLTDRVLNAETTQVLVHEPKVGLFRSQDDALAEKLAAEKAQLSAEDVQELIKQNESLRAYQTEPDTPEAIATLPQLDLADVPRETTNIPEEILSNNPTILFHPQATSGVRYVKLAFASDDMTREEIPYLKDLAILLGSVDTQNMTYQDLDTELMKATAGLGIVPKIYTAVDNPDDYTVQMEVNFAALNPKTARGFELTTDILTKSLFTQKQRILNVFKRVKLEMEQSFEANGHQAALGRVRSLYSNPSRYAEELSGIGYYDHLTHLINHFDTEWETFKHQLEQLNQRLWTQSRLTISLTGESADKDAFYHEVKEFIETLPVGETVVRHPMTFDFSNIRKEAIITNSNVQYVAQGGYFPATDYEALMLVLSAILSKGYLYDLVRLQGGAYGAGLTISRTGDMTAYSYRDPNVDQTIATYQAMSDFVANLELDQETLNQFIIGTMSSFHYPISPDKVNRIMLTRYFKGSDKSMIDKRLIATLNTTVADLMAYVDLIRETMAQGYTVVIGNEQQIKQATFAFDNVRELKQ</sequence>
<dbReference type="InterPro" id="IPR011249">
    <property type="entry name" value="Metalloenz_LuxS/M16"/>
</dbReference>
<dbReference type="GO" id="GO:0016485">
    <property type="term" value="P:protein processing"/>
    <property type="evidence" value="ECO:0007669"/>
    <property type="project" value="TreeGrafter"/>
</dbReference>
<dbReference type="PANTHER" id="PTHR43016:SF13">
    <property type="entry name" value="PRESEQUENCE PROTEASE, MITOCHONDRIAL"/>
    <property type="match status" value="1"/>
</dbReference>
<evidence type="ECO:0000313" key="3">
    <source>
        <dbReference type="Proteomes" id="UP000243884"/>
    </source>
</evidence>
<dbReference type="GO" id="GO:0046872">
    <property type="term" value="F:metal ion binding"/>
    <property type="evidence" value="ECO:0007669"/>
    <property type="project" value="InterPro"/>
</dbReference>